<reference evidence="5" key="1">
    <citation type="journal article" date="2019" name="Int. J. Syst. Evol. Microbiol.">
        <title>The Global Catalogue of Microorganisms (GCM) 10K type strain sequencing project: providing services to taxonomists for standard genome sequencing and annotation.</title>
        <authorList>
            <consortium name="The Broad Institute Genomics Platform"/>
            <consortium name="The Broad Institute Genome Sequencing Center for Infectious Disease"/>
            <person name="Wu L."/>
            <person name="Ma J."/>
        </authorList>
    </citation>
    <scope>NUCLEOTIDE SEQUENCE [LARGE SCALE GENOMIC DNA]</scope>
    <source>
        <strain evidence="5">JCM 16961</strain>
    </source>
</reference>
<feature type="region of interest" description="Disordered" evidence="2">
    <location>
        <begin position="308"/>
        <end position="327"/>
    </location>
</feature>
<sequence length="327" mass="34181">MTANSNRSMGRPEPSTTPADGIVVGVDGSEAGKCALKWAASEARRRNLPLNVITAYTIPVFAASSMDAGYATLDDDVIREGAEEVLQQALADFDASGLELRSRVESGDPAGVLLDLSSEADLMVVGTRGRGGFVGRMLGSVSAALPAHAKCPTVVVPQCVSEVPADAPQRRDVVVVGVDGSDRARLAVLVAAEVAMARGVPLRVVCGIPPISGALAWMPATVDQEALLADVRHHLSNGTRWLKSYYPDLEVETDVVLGPPIEMLVEESEGARLTVVGTRGRGGFAGMLLGSTSQGVLHHARGPVMVVPDGEDPRLATRPDFDDESAA</sequence>
<dbReference type="InterPro" id="IPR014729">
    <property type="entry name" value="Rossmann-like_a/b/a_fold"/>
</dbReference>
<dbReference type="InterPro" id="IPR006016">
    <property type="entry name" value="UspA"/>
</dbReference>
<dbReference type="RefSeq" id="WP_344885094.1">
    <property type="nucleotide sequence ID" value="NZ_BAABCJ010000006.1"/>
</dbReference>
<proteinExistence type="inferred from homology"/>
<feature type="region of interest" description="Disordered" evidence="2">
    <location>
        <begin position="1"/>
        <end position="20"/>
    </location>
</feature>
<dbReference type="Proteomes" id="UP001501536">
    <property type="component" value="Unassembled WGS sequence"/>
</dbReference>
<dbReference type="PRINTS" id="PR01438">
    <property type="entry name" value="UNVRSLSTRESS"/>
</dbReference>
<keyword evidence="5" id="KW-1185">Reference proteome</keyword>
<feature type="domain" description="UspA" evidence="3">
    <location>
        <begin position="173"/>
        <end position="308"/>
    </location>
</feature>
<dbReference type="PANTHER" id="PTHR46268">
    <property type="entry name" value="STRESS RESPONSE PROTEIN NHAX"/>
    <property type="match status" value="1"/>
</dbReference>
<protein>
    <submittedName>
        <fullName evidence="4">Universal stress protein</fullName>
    </submittedName>
</protein>
<evidence type="ECO:0000256" key="1">
    <source>
        <dbReference type="ARBA" id="ARBA00008791"/>
    </source>
</evidence>
<dbReference type="Pfam" id="PF00582">
    <property type="entry name" value="Usp"/>
    <property type="match status" value="2"/>
</dbReference>
<feature type="compositionally biased region" description="Basic and acidic residues" evidence="2">
    <location>
        <begin position="311"/>
        <end position="320"/>
    </location>
</feature>
<comment type="caution">
    <text evidence="4">The sequence shown here is derived from an EMBL/GenBank/DDBJ whole genome shotgun (WGS) entry which is preliminary data.</text>
</comment>
<dbReference type="InterPro" id="IPR006015">
    <property type="entry name" value="Universal_stress_UspA"/>
</dbReference>
<evidence type="ECO:0000313" key="4">
    <source>
        <dbReference type="EMBL" id="GAA3709979.1"/>
    </source>
</evidence>
<dbReference type="SUPFAM" id="SSF52402">
    <property type="entry name" value="Adenine nucleotide alpha hydrolases-like"/>
    <property type="match status" value="2"/>
</dbReference>
<name>A0ABP7DZ26_9MICC</name>
<organism evidence="4 5">
    <name type="scientific">Zhihengliuella alba</name>
    <dbReference type="NCBI Taxonomy" id="547018"/>
    <lineage>
        <taxon>Bacteria</taxon>
        <taxon>Bacillati</taxon>
        <taxon>Actinomycetota</taxon>
        <taxon>Actinomycetes</taxon>
        <taxon>Micrococcales</taxon>
        <taxon>Micrococcaceae</taxon>
        <taxon>Zhihengliuella</taxon>
    </lineage>
</organism>
<feature type="domain" description="UspA" evidence="3">
    <location>
        <begin position="22"/>
        <end position="157"/>
    </location>
</feature>
<dbReference type="EMBL" id="BAABCJ010000006">
    <property type="protein sequence ID" value="GAA3709979.1"/>
    <property type="molecule type" value="Genomic_DNA"/>
</dbReference>
<gene>
    <name evidence="4" type="ORF">GCM10022377_24520</name>
</gene>
<feature type="compositionally biased region" description="Polar residues" evidence="2">
    <location>
        <begin position="1"/>
        <end position="18"/>
    </location>
</feature>
<accession>A0ABP7DZ26</accession>
<evidence type="ECO:0000256" key="2">
    <source>
        <dbReference type="SAM" id="MobiDB-lite"/>
    </source>
</evidence>
<dbReference type="Gene3D" id="3.40.50.620">
    <property type="entry name" value="HUPs"/>
    <property type="match status" value="2"/>
</dbReference>
<evidence type="ECO:0000313" key="5">
    <source>
        <dbReference type="Proteomes" id="UP001501536"/>
    </source>
</evidence>
<evidence type="ECO:0000259" key="3">
    <source>
        <dbReference type="Pfam" id="PF00582"/>
    </source>
</evidence>
<dbReference type="PANTHER" id="PTHR46268:SF6">
    <property type="entry name" value="UNIVERSAL STRESS PROTEIN UP12"/>
    <property type="match status" value="1"/>
</dbReference>
<comment type="similarity">
    <text evidence="1">Belongs to the universal stress protein A family.</text>
</comment>